<comment type="caution">
    <text evidence="1">The sequence shown here is derived from an EMBL/GenBank/DDBJ whole genome shotgun (WGS) entry which is preliminary data.</text>
</comment>
<dbReference type="RefSeq" id="WP_158319572.1">
    <property type="nucleotide sequence ID" value="NZ_BONA01000110.1"/>
</dbReference>
<reference evidence="1 2" key="1">
    <citation type="submission" date="2018-05" db="EMBL/GenBank/DDBJ databases">
        <title>Genomic Encyclopedia of Archaeal and Bacterial Type Strains, Phase II (KMG-II): from individual species to whole genera.</title>
        <authorList>
            <person name="Goeker M."/>
        </authorList>
    </citation>
    <scope>NUCLEOTIDE SEQUENCE [LARGE SCALE GENOMIC DNA]</scope>
    <source>
        <strain evidence="1 2">DSM 45184</strain>
    </source>
</reference>
<name>A0A316EJS6_9ACTN</name>
<evidence type="ECO:0000313" key="2">
    <source>
        <dbReference type="Proteomes" id="UP000245697"/>
    </source>
</evidence>
<dbReference type="AlphaFoldDB" id="A0A316EJS6"/>
<evidence type="ECO:0000313" key="1">
    <source>
        <dbReference type="EMBL" id="PWK29099.1"/>
    </source>
</evidence>
<protein>
    <submittedName>
        <fullName evidence="1">Uncharacterized protein</fullName>
    </submittedName>
</protein>
<gene>
    <name evidence="1" type="ORF">BC793_14713</name>
</gene>
<keyword evidence="2" id="KW-1185">Reference proteome</keyword>
<sequence>MLIEVMRRVMWRRRVRAVHTWRDEQRVEYAQAVERITAAPPYGMGTLRRPRS</sequence>
<organism evidence="1 2">
    <name type="scientific">Actinoplanes xinjiangensis</name>
    <dbReference type="NCBI Taxonomy" id="512350"/>
    <lineage>
        <taxon>Bacteria</taxon>
        <taxon>Bacillati</taxon>
        <taxon>Actinomycetota</taxon>
        <taxon>Actinomycetes</taxon>
        <taxon>Micromonosporales</taxon>
        <taxon>Micromonosporaceae</taxon>
        <taxon>Actinoplanes</taxon>
    </lineage>
</organism>
<accession>A0A316EJS6</accession>
<dbReference type="Proteomes" id="UP000245697">
    <property type="component" value="Unassembled WGS sequence"/>
</dbReference>
<dbReference type="EMBL" id="QGGR01000047">
    <property type="protein sequence ID" value="PWK29099.1"/>
    <property type="molecule type" value="Genomic_DNA"/>
</dbReference>
<proteinExistence type="predicted"/>